<feature type="signal peptide" evidence="1">
    <location>
        <begin position="1"/>
        <end position="25"/>
    </location>
</feature>
<reference evidence="4" key="1">
    <citation type="submission" date="2015-07" db="EMBL/GenBank/DDBJ databases">
        <authorList>
            <person name="Wibberg D."/>
        </authorList>
    </citation>
    <scope>NUCLEOTIDE SEQUENCE [LARGE SCALE GENOMIC DNA]</scope>
</reference>
<gene>
    <name evidence="3" type="ORF">XTALMG727_0154</name>
</gene>
<dbReference type="GO" id="GO:0005737">
    <property type="term" value="C:cytoplasm"/>
    <property type="evidence" value="ECO:0007669"/>
    <property type="project" value="TreeGrafter"/>
</dbReference>
<dbReference type="Pfam" id="PF22669">
    <property type="entry name" value="Exo_endo_phos2"/>
    <property type="match status" value="1"/>
</dbReference>
<dbReference type="GO" id="GO:0016791">
    <property type="term" value="F:phosphatase activity"/>
    <property type="evidence" value="ECO:0007669"/>
    <property type="project" value="InterPro"/>
</dbReference>
<protein>
    <recommendedName>
        <fullName evidence="2">Jacalin-type lectin domain-containing protein</fullName>
    </recommendedName>
</protein>
<dbReference type="InterPro" id="IPR036404">
    <property type="entry name" value="Jacalin-like_lectin_dom_sf"/>
</dbReference>
<accession>A0A0K2ZBS6</accession>
<dbReference type="CDD" id="cd09615">
    <property type="entry name" value="Jacalin_EEP"/>
    <property type="match status" value="1"/>
</dbReference>
<evidence type="ECO:0000313" key="3">
    <source>
        <dbReference type="EMBL" id="CTP82318.1"/>
    </source>
</evidence>
<dbReference type="Gene3D" id="2.100.10.30">
    <property type="entry name" value="Jacalin-like lectin domain"/>
    <property type="match status" value="1"/>
</dbReference>
<feature type="chain" id="PRO_5005492060" description="Jacalin-type lectin domain-containing protein" evidence="1">
    <location>
        <begin position="26"/>
        <end position="434"/>
    </location>
</feature>
<dbReference type="InterPro" id="IPR036691">
    <property type="entry name" value="Endo/exonu/phosph_ase_sf"/>
</dbReference>
<name>A0A0K2ZBS6_9XANT</name>
<dbReference type="Gene3D" id="3.60.10.10">
    <property type="entry name" value="Endonuclease/exonuclease/phosphatase"/>
    <property type="match status" value="1"/>
</dbReference>
<dbReference type="GO" id="GO:0004767">
    <property type="term" value="F:sphingomyelin phosphodiesterase activity"/>
    <property type="evidence" value="ECO:0007669"/>
    <property type="project" value="InterPro"/>
</dbReference>
<proteinExistence type="predicted"/>
<dbReference type="InterPro" id="IPR000300">
    <property type="entry name" value="IPPc"/>
</dbReference>
<dbReference type="PROSITE" id="PS51257">
    <property type="entry name" value="PROKAR_LIPOPROTEIN"/>
    <property type="match status" value="1"/>
</dbReference>
<dbReference type="PROSITE" id="PS51752">
    <property type="entry name" value="JACALIN_LECTIN"/>
    <property type="match status" value="1"/>
</dbReference>
<evidence type="ECO:0000256" key="1">
    <source>
        <dbReference type="SAM" id="SignalP"/>
    </source>
</evidence>
<keyword evidence="4" id="KW-1185">Reference proteome</keyword>
<organism evidence="3 4">
    <name type="scientific">Xanthomonas graminis pv. arrhenatheri LMG 727</name>
    <dbReference type="NCBI Taxonomy" id="1195923"/>
    <lineage>
        <taxon>Bacteria</taxon>
        <taxon>Pseudomonadati</taxon>
        <taxon>Pseudomonadota</taxon>
        <taxon>Gammaproteobacteria</taxon>
        <taxon>Lysobacterales</taxon>
        <taxon>Lysobacteraceae</taxon>
        <taxon>Xanthomonas</taxon>
        <taxon>Xanthomonas translucens group</taxon>
        <taxon>Xanthomonas graminis</taxon>
    </lineage>
</organism>
<dbReference type="RefSeq" id="WP_053833841.1">
    <property type="nucleotide sequence ID" value="NZ_CXOI01000004.1"/>
</dbReference>
<dbReference type="SUPFAM" id="SSF51101">
    <property type="entry name" value="Mannose-binding lectins"/>
    <property type="match status" value="1"/>
</dbReference>
<dbReference type="SMART" id="SM00915">
    <property type="entry name" value="Jacalin"/>
    <property type="match status" value="1"/>
</dbReference>
<dbReference type="AlphaFoldDB" id="A0A0K2ZBS6"/>
<dbReference type="GO" id="GO:0046856">
    <property type="term" value="P:phosphatidylinositol dephosphorylation"/>
    <property type="evidence" value="ECO:0007669"/>
    <property type="project" value="InterPro"/>
</dbReference>
<dbReference type="EMBL" id="CXOI01000004">
    <property type="protein sequence ID" value="CTP82318.1"/>
    <property type="molecule type" value="Genomic_DNA"/>
</dbReference>
<dbReference type="InterPro" id="IPR001229">
    <property type="entry name" value="Jacalin-like_lectin_dom"/>
</dbReference>
<keyword evidence="1" id="KW-0732">Signal</keyword>
<dbReference type="SUPFAM" id="SSF56219">
    <property type="entry name" value="DNase I-like"/>
    <property type="match status" value="1"/>
</dbReference>
<evidence type="ECO:0000259" key="2">
    <source>
        <dbReference type="PROSITE" id="PS51752"/>
    </source>
</evidence>
<dbReference type="Proteomes" id="UP000046187">
    <property type="component" value="Unassembled WGS sequence"/>
</dbReference>
<dbReference type="PANTHER" id="PTHR16320:SF1">
    <property type="entry name" value="SPHINGOMYELINASE DDB_G0288017"/>
    <property type="match status" value="1"/>
</dbReference>
<dbReference type="Pfam" id="PF01419">
    <property type="entry name" value="Jacalin"/>
    <property type="match status" value="1"/>
</dbReference>
<feature type="domain" description="Jacalin-type lectin" evidence="2">
    <location>
        <begin position="294"/>
        <end position="433"/>
    </location>
</feature>
<evidence type="ECO:0000313" key="4">
    <source>
        <dbReference type="Proteomes" id="UP000046187"/>
    </source>
</evidence>
<sequence>MIQHLRTLVSFGIGLSLACAGVAHAQSDTGVLDVLSYNVAGLPEGISSSNPSANTAQLAPKLAPYGLIHVQEDFNYHATLYAGDAHPYRTPTSGGAAIGDGLNTLSNYPFSDFTRVKWNQCNGTDCLTPKGFSYMRVRLADGVLLDVYNAHPNAGVEAGDLSARRANIGQLSQFIQTWSAGNAVLVMMDSNTRYTRADDNIRALTASNGLTDAWLELVKGSAPAAGAEPLLCGTPPTNACEVVDKILYRDAPQLTLVANRYQLNPGNFYDSAGKPLSDHYPLYAQFGWAVGSSVRTSDQVGGPHGMPFNDLADNSSGRPLSGVTLRGAERLDSVGAILDTGKLLAHGGTGGQATTLSLGANETLTSATVSVGKYNDSTRVFSLSLRTSSGRSVQVGKPTSETYTLTAPSGWHIAGFNGRAGDAIDKLGVVYQKN</sequence>
<dbReference type="PANTHER" id="PTHR16320">
    <property type="entry name" value="SPHINGOMYELINASE FAMILY MEMBER"/>
    <property type="match status" value="1"/>
</dbReference>
<dbReference type="InterPro" id="IPR038772">
    <property type="entry name" value="Sph/SMPD2-like"/>
</dbReference>